<sequence>MKLVLVAPGYKSFPPQGWGAVESIVWDYYQNLKKRCVDVHIVNTTNPNQMISECNTLSPDIVHIMYDDHIIIAPYLQCKKIYYTSHYAYITHPTFQTSYPWYYNNIFKKVIEYQDRIVIHAISAQIADVYRQHGFRGTINIVRNGAREDCFRYAKVPAYPQKSVYVAKVEFRKGQHLYQGIPNIDFVGNYHDSPFDTHAKNYLGEWDKPTLYANLTDYANLVLLSDGEADPLVVKEALIAGLGVVISECASANLDLTKPYITVVPNEKRTDLDYVKRAIIHNRIQSLYNRSAIREYGLTTFAWDKVIDKYIEIVSI</sequence>
<proteinExistence type="predicted"/>
<reference evidence="1" key="1">
    <citation type="journal article" date="2020" name="Nature">
        <title>Giant virus diversity and host interactions through global metagenomics.</title>
        <authorList>
            <person name="Schulz F."/>
            <person name="Roux S."/>
            <person name="Paez-Espino D."/>
            <person name="Jungbluth S."/>
            <person name="Walsh D.A."/>
            <person name="Denef V.J."/>
            <person name="McMahon K.D."/>
            <person name="Konstantinidis K.T."/>
            <person name="Eloe-Fadrosh E.A."/>
            <person name="Kyrpides N.C."/>
            <person name="Woyke T."/>
        </authorList>
    </citation>
    <scope>NUCLEOTIDE SEQUENCE</scope>
    <source>
        <strain evidence="1">GVMAG-M-3300023174-3</strain>
    </source>
</reference>
<evidence type="ECO:0000313" key="1">
    <source>
        <dbReference type="EMBL" id="QHT17873.1"/>
    </source>
</evidence>
<name>A0A6C0DMU0_9ZZZZ</name>
<dbReference type="AlphaFoldDB" id="A0A6C0DMU0"/>
<evidence type="ECO:0008006" key="2">
    <source>
        <dbReference type="Google" id="ProtNLM"/>
    </source>
</evidence>
<protein>
    <recommendedName>
        <fullName evidence="2">Glycosyltransferase</fullName>
    </recommendedName>
</protein>
<dbReference type="Gene3D" id="3.40.50.2000">
    <property type="entry name" value="Glycogen Phosphorylase B"/>
    <property type="match status" value="1"/>
</dbReference>
<accession>A0A6C0DMU0</accession>
<dbReference type="SUPFAM" id="SSF53756">
    <property type="entry name" value="UDP-Glycosyltransferase/glycogen phosphorylase"/>
    <property type="match status" value="1"/>
</dbReference>
<dbReference type="EMBL" id="MN739646">
    <property type="protein sequence ID" value="QHT17873.1"/>
    <property type="molecule type" value="Genomic_DNA"/>
</dbReference>
<organism evidence="1">
    <name type="scientific">viral metagenome</name>
    <dbReference type="NCBI Taxonomy" id="1070528"/>
    <lineage>
        <taxon>unclassified sequences</taxon>
        <taxon>metagenomes</taxon>
        <taxon>organismal metagenomes</taxon>
    </lineage>
</organism>